<evidence type="ECO:0000313" key="8">
    <source>
        <dbReference type="Proteomes" id="UP000548673"/>
    </source>
</evidence>
<keyword evidence="3" id="KW-0564">Palmitate</keyword>
<organism evidence="7 8">
    <name type="scientific">Cronobacter sakazakii</name>
    <name type="common">Enterobacter sakazakii</name>
    <dbReference type="NCBI Taxonomy" id="28141"/>
    <lineage>
        <taxon>Bacteria</taxon>
        <taxon>Pseudomonadati</taxon>
        <taxon>Pseudomonadota</taxon>
        <taxon>Gammaproteobacteria</taxon>
        <taxon>Enterobacterales</taxon>
        <taxon>Enterobacteriaceae</taxon>
        <taxon>Cronobacter</taxon>
    </lineage>
</organism>
<proteinExistence type="predicted"/>
<sequence>MKKLLVVLLPTLLAGCSYYDAMVERMNTDTLEYRCDEKPLTVSLNKQREQVSFVLDDKMLHLNQGRAASGTRYTDGIYAFWSKGDEATVYHRDNIVLNHCQLQNPKR</sequence>
<dbReference type="InterPro" id="IPR036328">
    <property type="entry name" value="MliC_sf"/>
</dbReference>
<feature type="domain" description="C-type lysozyme inhibitor" evidence="6">
    <location>
        <begin position="33"/>
        <end position="94"/>
    </location>
</feature>
<dbReference type="KEGG" id="csj:CSK29544_03283"/>
<dbReference type="PROSITE" id="PS51257">
    <property type="entry name" value="PROKAR_LIPOPROTEIN"/>
    <property type="match status" value="1"/>
</dbReference>
<evidence type="ECO:0000256" key="5">
    <source>
        <dbReference type="SAM" id="SignalP"/>
    </source>
</evidence>
<dbReference type="RefSeq" id="WP_004386093.1">
    <property type="nucleotide sequence ID" value="NZ_CABMLV010000001.1"/>
</dbReference>
<reference evidence="7 8" key="1">
    <citation type="submission" date="2020-05" db="EMBL/GenBank/DDBJ databases">
        <title>The draft genome of Cronobacter sakazakii strain 145005.</title>
        <authorList>
            <person name="Yang J."/>
            <person name="Liu L."/>
            <person name="Feng Y."/>
            <person name="Zong Z."/>
        </authorList>
    </citation>
    <scope>NUCLEOTIDE SEQUENCE [LARGE SCALE GENOMIC DNA]</scope>
    <source>
        <strain evidence="7 8">145005</strain>
    </source>
</reference>
<protein>
    <submittedName>
        <fullName evidence="7">C-type lysozyme inhibitor</fullName>
    </submittedName>
</protein>
<dbReference type="SUPFAM" id="SSF141488">
    <property type="entry name" value="YdhA-like"/>
    <property type="match status" value="1"/>
</dbReference>
<dbReference type="SMR" id="A0A2S9UHJ7"/>
<dbReference type="GeneID" id="56730771"/>
<evidence type="ECO:0000256" key="2">
    <source>
        <dbReference type="ARBA" id="ARBA00023136"/>
    </source>
</evidence>
<evidence type="ECO:0000256" key="4">
    <source>
        <dbReference type="ARBA" id="ARBA00023288"/>
    </source>
</evidence>
<dbReference type="STRING" id="28141.CSK29544_03283"/>
<gene>
    <name evidence="7" type="primary">mliC</name>
    <name evidence="7" type="ORF">HRR37_16290</name>
</gene>
<dbReference type="Pfam" id="PF09864">
    <property type="entry name" value="MliC"/>
    <property type="match status" value="1"/>
</dbReference>
<dbReference type="NCBIfam" id="NF008475">
    <property type="entry name" value="PRK11372.1"/>
    <property type="match status" value="1"/>
</dbReference>
<feature type="signal peptide" evidence="5">
    <location>
        <begin position="1"/>
        <end position="21"/>
    </location>
</feature>
<evidence type="ECO:0000313" key="7">
    <source>
        <dbReference type="EMBL" id="NYV43884.1"/>
    </source>
</evidence>
<keyword evidence="2" id="KW-0472">Membrane</keyword>
<evidence type="ECO:0000256" key="3">
    <source>
        <dbReference type="ARBA" id="ARBA00023139"/>
    </source>
</evidence>
<keyword evidence="1 5" id="KW-0732">Signal</keyword>
<dbReference type="InterPro" id="IPR018660">
    <property type="entry name" value="MliC"/>
</dbReference>
<dbReference type="AlphaFoldDB" id="A0A2S9UHJ7"/>
<dbReference type="EMBL" id="JABTXY010000026">
    <property type="protein sequence ID" value="NYV43884.1"/>
    <property type="molecule type" value="Genomic_DNA"/>
</dbReference>
<accession>A0A2S9UHJ7</accession>
<comment type="caution">
    <text evidence="7">The sequence shown here is derived from an EMBL/GenBank/DDBJ whole genome shotgun (WGS) entry which is preliminary data.</text>
</comment>
<dbReference type="Proteomes" id="UP000548673">
    <property type="component" value="Unassembled WGS sequence"/>
</dbReference>
<keyword evidence="4" id="KW-0449">Lipoprotein</keyword>
<feature type="chain" id="PRO_5041066302" evidence="5">
    <location>
        <begin position="22"/>
        <end position="107"/>
    </location>
</feature>
<dbReference type="OMA" id="EYRCDEK"/>
<dbReference type="Gene3D" id="2.40.128.200">
    <property type="match status" value="1"/>
</dbReference>
<evidence type="ECO:0000259" key="6">
    <source>
        <dbReference type="Pfam" id="PF09864"/>
    </source>
</evidence>
<evidence type="ECO:0000256" key="1">
    <source>
        <dbReference type="ARBA" id="ARBA00022729"/>
    </source>
</evidence>
<name>A0A2S9UHJ7_CROSK</name>